<protein>
    <submittedName>
        <fullName evidence="3">Group II intron reverse transcriptase domain-containing protein</fullName>
    </submittedName>
</protein>
<evidence type="ECO:0000259" key="2">
    <source>
        <dbReference type="PROSITE" id="PS50878"/>
    </source>
</evidence>
<feature type="domain" description="Reverse transcriptase" evidence="2">
    <location>
        <begin position="52"/>
        <end position="280"/>
    </location>
</feature>
<comment type="caution">
    <text evidence="3">The sequence shown here is derived from an EMBL/GenBank/DDBJ whole genome shotgun (WGS) entry which is preliminary data.</text>
</comment>
<dbReference type="InterPro" id="IPR000477">
    <property type="entry name" value="RT_dom"/>
</dbReference>
<comment type="similarity">
    <text evidence="1">Belongs to the bacterial reverse transcriptase family.</text>
</comment>
<name>A0ABS2HK54_9VIBR</name>
<evidence type="ECO:0000256" key="1">
    <source>
        <dbReference type="ARBA" id="ARBA00034120"/>
    </source>
</evidence>
<dbReference type="PANTHER" id="PTHR34047:SF8">
    <property type="entry name" value="PROTEIN YKFC"/>
    <property type="match status" value="1"/>
</dbReference>
<dbReference type="InterPro" id="IPR043502">
    <property type="entry name" value="DNA/RNA_pol_sf"/>
</dbReference>
<sequence>MKPIKQQFESYFSADNLSRIFQEIIVYSGGTGIDNINQYTFRKQQDEQIEIISRKMISGNYSFAKYKLSLISKGRGKVPREISIPTVRDRIALRAMCDFLQERFKSSVNFELPQSVVRKIKEDIASDRYSGVVKLDISNFYPSIDHKLLELQLNKRLRQHQDIKSVIYSAVTAPTVNMSSRDDKPNIEGVPQGLSISNILAAIYLQDLDKFLQKMENVKCYRYVDDILILCDVDEAERISKKVITKFSTYNLNIHCPIEMPHKSMIGSLNNDFDYLGYLFKGQVVTVKNSSIERLKASLVSLFTSYKYSEKKSEAFLNWRVNIRVTGCVFENKNKGWLFFYSQINDEELLHKLDHFVYKLCSRFDVNIKPKKFVRAFKEISHRKHSTPYVPNFDEFTLEDMGRVLSVYFGYNLKGMREDQIKYAFHKKISRQVKDLEADIKDASVSG</sequence>
<reference evidence="3 4" key="1">
    <citation type="submission" date="2021-02" db="EMBL/GenBank/DDBJ databases">
        <authorList>
            <person name="Park J.-S."/>
        </authorList>
    </citation>
    <scope>NUCLEOTIDE SEQUENCE [LARGE SCALE GENOMIC DNA]</scope>
    <source>
        <strain evidence="3 4">188UL20-2</strain>
    </source>
</reference>
<keyword evidence="4" id="KW-1185">Reference proteome</keyword>
<dbReference type="Pfam" id="PF00078">
    <property type="entry name" value="RVT_1"/>
    <property type="match status" value="1"/>
</dbReference>
<dbReference type="PANTHER" id="PTHR34047">
    <property type="entry name" value="NUCLEAR INTRON MATURASE 1, MITOCHONDRIAL-RELATED"/>
    <property type="match status" value="1"/>
</dbReference>
<gene>
    <name evidence="3" type="ORF">JQC93_13520</name>
</gene>
<keyword evidence="3" id="KW-0695">RNA-directed DNA polymerase</keyword>
<organism evidence="3 4">
    <name type="scientific">Vibrio ulleungensis</name>
    <dbReference type="NCBI Taxonomy" id="2807619"/>
    <lineage>
        <taxon>Bacteria</taxon>
        <taxon>Pseudomonadati</taxon>
        <taxon>Pseudomonadota</taxon>
        <taxon>Gammaproteobacteria</taxon>
        <taxon>Vibrionales</taxon>
        <taxon>Vibrionaceae</taxon>
        <taxon>Vibrio</taxon>
    </lineage>
</organism>
<dbReference type="InterPro" id="IPR051083">
    <property type="entry name" value="GrpII_Intron_Splice-Mob/Def"/>
</dbReference>
<dbReference type="CDD" id="cd01651">
    <property type="entry name" value="RT_G2_intron"/>
    <property type="match status" value="1"/>
</dbReference>
<dbReference type="SUPFAM" id="SSF56672">
    <property type="entry name" value="DNA/RNA polymerases"/>
    <property type="match status" value="1"/>
</dbReference>
<accession>A0ABS2HK54</accession>
<dbReference type="PROSITE" id="PS50878">
    <property type="entry name" value="RT_POL"/>
    <property type="match status" value="1"/>
</dbReference>
<dbReference type="GO" id="GO:0003964">
    <property type="term" value="F:RNA-directed DNA polymerase activity"/>
    <property type="evidence" value="ECO:0007669"/>
    <property type="project" value="UniProtKB-KW"/>
</dbReference>
<keyword evidence="3" id="KW-0808">Transferase</keyword>
<dbReference type="Proteomes" id="UP000809621">
    <property type="component" value="Unassembled WGS sequence"/>
</dbReference>
<keyword evidence="3" id="KW-0548">Nucleotidyltransferase</keyword>
<dbReference type="RefSeq" id="WP_205158958.1">
    <property type="nucleotide sequence ID" value="NZ_JAFEUM010000005.1"/>
</dbReference>
<proteinExistence type="inferred from homology"/>
<evidence type="ECO:0000313" key="4">
    <source>
        <dbReference type="Proteomes" id="UP000809621"/>
    </source>
</evidence>
<dbReference type="EMBL" id="JAFEUM010000005">
    <property type="protein sequence ID" value="MBM7037429.1"/>
    <property type="molecule type" value="Genomic_DNA"/>
</dbReference>
<evidence type="ECO:0000313" key="3">
    <source>
        <dbReference type="EMBL" id="MBM7037429.1"/>
    </source>
</evidence>